<evidence type="ECO:0000313" key="3">
    <source>
        <dbReference type="Proteomes" id="UP001642484"/>
    </source>
</evidence>
<evidence type="ECO:0000256" key="1">
    <source>
        <dbReference type="SAM" id="MobiDB-lite"/>
    </source>
</evidence>
<organism evidence="2 3">
    <name type="scientific">Durusdinium trenchii</name>
    <dbReference type="NCBI Taxonomy" id="1381693"/>
    <lineage>
        <taxon>Eukaryota</taxon>
        <taxon>Sar</taxon>
        <taxon>Alveolata</taxon>
        <taxon>Dinophyceae</taxon>
        <taxon>Suessiales</taxon>
        <taxon>Symbiodiniaceae</taxon>
        <taxon>Durusdinium</taxon>
    </lineage>
</organism>
<feature type="region of interest" description="Disordered" evidence="1">
    <location>
        <begin position="287"/>
        <end position="308"/>
    </location>
</feature>
<name>A0ABP0IQF7_9DINO</name>
<feature type="region of interest" description="Disordered" evidence="1">
    <location>
        <begin position="913"/>
        <end position="933"/>
    </location>
</feature>
<feature type="compositionally biased region" description="Basic and acidic residues" evidence="1">
    <location>
        <begin position="287"/>
        <end position="298"/>
    </location>
</feature>
<dbReference type="EMBL" id="CAXAMN010003258">
    <property type="protein sequence ID" value="CAK9003610.1"/>
    <property type="molecule type" value="Genomic_DNA"/>
</dbReference>
<feature type="compositionally biased region" description="Low complexity" evidence="1">
    <location>
        <begin position="919"/>
        <end position="930"/>
    </location>
</feature>
<accession>A0ABP0IQF7</accession>
<proteinExistence type="predicted"/>
<gene>
    <name evidence="2" type="ORF">CCMP2556_LOCUS7356</name>
</gene>
<reference evidence="2 3" key="1">
    <citation type="submission" date="2024-02" db="EMBL/GenBank/DDBJ databases">
        <authorList>
            <person name="Chen Y."/>
            <person name="Shah S."/>
            <person name="Dougan E. K."/>
            <person name="Thang M."/>
            <person name="Chan C."/>
        </authorList>
    </citation>
    <scope>NUCLEOTIDE SEQUENCE [LARGE SCALE GENOMIC DNA]</scope>
</reference>
<evidence type="ECO:0000313" key="2">
    <source>
        <dbReference type="EMBL" id="CAK9003610.1"/>
    </source>
</evidence>
<protein>
    <submittedName>
        <fullName evidence="2">Uncharacterized protein</fullName>
    </submittedName>
</protein>
<dbReference type="Proteomes" id="UP001642484">
    <property type="component" value="Unassembled WGS sequence"/>
</dbReference>
<keyword evidence="3" id="KW-1185">Reference proteome</keyword>
<sequence length="996" mass="111640">MKVHTHAKCAQHKKSCPVPIEKDLLLAIGAPCILFSRYGLKEKWSNTLKKRVHDSAVKLQQRVRVSIHENVVGYEEDSMICYERASKQWKCPFSLTELASIILAPNSELKLDYSAYLIAAPSTIDRAEVFETDLTQSQTEHLKGFRKIASNKAVYDLSQDPKHRKRTENMDNTLPCLTTSSQLWVEPAGRMMLPAEQLASLGYPCLPPVADTAGAEKVCYQQFRSSKDFPAFLQKFWDLPKVDQDALVMRICDDEGRQRPTCLLINGGSGRDATMITTFKQKVEELRAKPPDSEKAEHTTTPPSSKKVCGHYEKQMQNMFEKPDDGLPCVEDFLGTFESMLFGTSMEERVADIVKDFHGTPGLQSKHRLDKEKLDAVINIMSGTNQASREVIRVHCDRHRWKECAFSTEQLKSQRWLLGATPKGSTCPADLKKALTVTDEAQTLHLQLTVHSFLENGRRLRPSARPRVRWSPSTFESHSDFSCIYAAVLREARGLASFSAEKEKAIMKAFFDKDYYSDIEAVVTSRLASWKVQHLGLWTDVVEPHAAPMSIPTAADLMEIEDESQAAKFREIRAKVAQDVAAMTQYNASVQEHTRRLHVVKVMHEKSQVEAGKQLCEGHMEKLCRVSLLDKSMIDPKVEASYRQAAASAKVSVGDVHTVLYVDCSKLGVLQQQEINVIGELADRYLSRSPTMFRHLCFASGPSQSHTRFCQSPLWLRQGLPPDQFPAALNEKDFVIPTPLDHPGLSHDARRNLTDLQETSQWLGGISIPKAILQQLFSGVRGQHAGLVVHATSYDGAVKIAALQLGYPCVGVSANEAYHKTSKQIVKQHLLQAWKNGQPPMNNVTPRYRKDVVQDELPRLEEKPQFKVCQLTPDGKFQLPQDVRGHFMQDPIWGPEWREIVTKFDQQWGSVQTTTDTNALSSSPAATPSPGVKTEAQVKNEVKLEADGFSWSSHFSGEPESEDSLKTKFGSDLTEIPGGQNYKFFMAPGPNLCGSY</sequence>
<comment type="caution">
    <text evidence="2">The sequence shown here is derived from an EMBL/GenBank/DDBJ whole genome shotgun (WGS) entry which is preliminary data.</text>
</comment>